<keyword evidence="2" id="KW-1185">Reference proteome</keyword>
<reference evidence="1 2" key="1">
    <citation type="journal article" date="2023" name="Sci. Data">
        <title>Genome assembly of the Korean intertidal mud-creeper Batillaria attramentaria.</title>
        <authorList>
            <person name="Patra A.K."/>
            <person name="Ho P.T."/>
            <person name="Jun S."/>
            <person name="Lee S.J."/>
            <person name="Kim Y."/>
            <person name="Won Y.J."/>
        </authorList>
    </citation>
    <scope>NUCLEOTIDE SEQUENCE [LARGE SCALE GENOMIC DNA]</scope>
    <source>
        <strain evidence="1">Wonlab-2016</strain>
    </source>
</reference>
<organism evidence="1 2">
    <name type="scientific">Batillaria attramentaria</name>
    <dbReference type="NCBI Taxonomy" id="370345"/>
    <lineage>
        <taxon>Eukaryota</taxon>
        <taxon>Metazoa</taxon>
        <taxon>Spiralia</taxon>
        <taxon>Lophotrochozoa</taxon>
        <taxon>Mollusca</taxon>
        <taxon>Gastropoda</taxon>
        <taxon>Caenogastropoda</taxon>
        <taxon>Sorbeoconcha</taxon>
        <taxon>Cerithioidea</taxon>
        <taxon>Batillariidae</taxon>
        <taxon>Batillaria</taxon>
    </lineage>
</organism>
<name>A0ABD0JYM9_9CAEN</name>
<dbReference type="EMBL" id="JACVVK020000287">
    <property type="protein sequence ID" value="KAK7480156.1"/>
    <property type="molecule type" value="Genomic_DNA"/>
</dbReference>
<feature type="non-terminal residue" evidence="1">
    <location>
        <position position="1"/>
    </location>
</feature>
<comment type="caution">
    <text evidence="1">The sequence shown here is derived from an EMBL/GenBank/DDBJ whole genome shotgun (WGS) entry which is preliminary data.</text>
</comment>
<dbReference type="AlphaFoldDB" id="A0ABD0JYM9"/>
<evidence type="ECO:0000313" key="2">
    <source>
        <dbReference type="Proteomes" id="UP001519460"/>
    </source>
</evidence>
<feature type="non-terminal residue" evidence="1">
    <location>
        <position position="116"/>
    </location>
</feature>
<evidence type="ECO:0000313" key="1">
    <source>
        <dbReference type="EMBL" id="KAK7480156.1"/>
    </source>
</evidence>
<sequence length="116" mass="12900">ELRQCLRARDTAGILDKCLCADTISLGGREWWQTNFNEGENMPPELYVVLAARFCGPATTIEVPTITTPLRSIRIRTLSDAIAHVGLRMALLTLYPNQVDLINKTGLPRVLLWGPP</sequence>
<dbReference type="Proteomes" id="UP001519460">
    <property type="component" value="Unassembled WGS sequence"/>
</dbReference>
<protein>
    <submittedName>
        <fullName evidence="1">Uncharacterized protein</fullName>
    </submittedName>
</protein>
<accession>A0ABD0JYM9</accession>
<proteinExistence type="predicted"/>
<gene>
    <name evidence="1" type="ORF">BaRGS_00028640</name>
</gene>